<organism evidence="2 3">
    <name type="scientific">Papillibacter cinnamivorans DSM 12816</name>
    <dbReference type="NCBI Taxonomy" id="1122930"/>
    <lineage>
        <taxon>Bacteria</taxon>
        <taxon>Bacillati</taxon>
        <taxon>Bacillota</taxon>
        <taxon>Clostridia</taxon>
        <taxon>Eubacteriales</taxon>
        <taxon>Oscillospiraceae</taxon>
        <taxon>Papillibacter</taxon>
    </lineage>
</organism>
<sequence length="260" mass="28397">MRNYQLLPVFPIAAGIAGAILRHFELLRAFEPDTGLAVPGHPLSAAMILLSMAAAAVLLLFTLKMRILPIKGGYREAFRIDGPALAAVLVASCFLLLFYGASEVVAFARDVPHLVSHLLLAGLIIWAGISMLFTIQSSFRGGQREAFGLETLVPVFFSCFWLILSYRDRAADPVILDYIYELLAIILFVLTLYFMAGFAFGKPKVHRVSFTAMLGVYFSIVTIADAHSLGKTAAFAGIALYEAANAFILMKNIRFKSGQP</sequence>
<dbReference type="AlphaFoldDB" id="A0A1W2A6L9"/>
<proteinExistence type="predicted"/>
<keyword evidence="1" id="KW-1133">Transmembrane helix</keyword>
<dbReference type="RefSeq" id="WP_084234164.1">
    <property type="nucleotide sequence ID" value="NZ_FWXW01000003.1"/>
</dbReference>
<feature type="transmembrane region" description="Helical" evidence="1">
    <location>
        <begin position="43"/>
        <end position="63"/>
    </location>
</feature>
<feature type="transmembrane region" description="Helical" evidence="1">
    <location>
        <begin position="114"/>
        <end position="135"/>
    </location>
</feature>
<feature type="transmembrane region" description="Helical" evidence="1">
    <location>
        <begin position="232"/>
        <end position="250"/>
    </location>
</feature>
<reference evidence="2 3" key="1">
    <citation type="submission" date="2017-04" db="EMBL/GenBank/DDBJ databases">
        <authorList>
            <person name="Afonso C.L."/>
            <person name="Miller P.J."/>
            <person name="Scott M.A."/>
            <person name="Spackman E."/>
            <person name="Goraichik I."/>
            <person name="Dimitrov K.M."/>
            <person name="Suarez D.L."/>
            <person name="Swayne D.E."/>
        </authorList>
    </citation>
    <scope>NUCLEOTIDE SEQUENCE [LARGE SCALE GENOMIC DNA]</scope>
    <source>
        <strain evidence="2 3">DSM 12816</strain>
    </source>
</reference>
<protein>
    <submittedName>
        <fullName evidence="2">Uncharacterized protein</fullName>
    </submittedName>
</protein>
<accession>A0A1W2A6L9</accession>
<feature type="transmembrane region" description="Helical" evidence="1">
    <location>
        <begin position="147"/>
        <end position="166"/>
    </location>
</feature>
<feature type="transmembrane region" description="Helical" evidence="1">
    <location>
        <begin position="178"/>
        <end position="201"/>
    </location>
</feature>
<feature type="transmembrane region" description="Helical" evidence="1">
    <location>
        <begin position="208"/>
        <end position="226"/>
    </location>
</feature>
<evidence type="ECO:0000256" key="1">
    <source>
        <dbReference type="SAM" id="Phobius"/>
    </source>
</evidence>
<gene>
    <name evidence="2" type="ORF">SAMN02745168_1539</name>
</gene>
<feature type="transmembrane region" description="Helical" evidence="1">
    <location>
        <begin position="84"/>
        <end position="102"/>
    </location>
</feature>
<dbReference type="EMBL" id="FWXW01000003">
    <property type="protein sequence ID" value="SMC56102.1"/>
    <property type="molecule type" value="Genomic_DNA"/>
</dbReference>
<dbReference type="OrthoDB" id="1854138at2"/>
<keyword evidence="3" id="KW-1185">Reference proteome</keyword>
<keyword evidence="1" id="KW-0472">Membrane</keyword>
<name>A0A1W2A6L9_9FIRM</name>
<evidence type="ECO:0000313" key="2">
    <source>
        <dbReference type="EMBL" id="SMC56102.1"/>
    </source>
</evidence>
<evidence type="ECO:0000313" key="3">
    <source>
        <dbReference type="Proteomes" id="UP000192790"/>
    </source>
</evidence>
<dbReference type="Proteomes" id="UP000192790">
    <property type="component" value="Unassembled WGS sequence"/>
</dbReference>
<keyword evidence="1" id="KW-0812">Transmembrane</keyword>